<dbReference type="InterPro" id="IPR013083">
    <property type="entry name" value="Znf_RING/FYVE/PHD"/>
</dbReference>
<dbReference type="GO" id="GO:0061630">
    <property type="term" value="F:ubiquitin protein ligase activity"/>
    <property type="evidence" value="ECO:0007669"/>
    <property type="project" value="UniProtKB-EC"/>
</dbReference>
<name>A0ABD3KZV9_EUCGL</name>
<dbReference type="GO" id="GO:0008270">
    <property type="term" value="F:zinc ion binding"/>
    <property type="evidence" value="ECO:0007669"/>
    <property type="project" value="UniProtKB-KW"/>
</dbReference>
<dbReference type="InterPro" id="IPR001841">
    <property type="entry name" value="Znf_RING"/>
</dbReference>
<evidence type="ECO:0000256" key="4">
    <source>
        <dbReference type="ARBA" id="ARBA00022771"/>
    </source>
</evidence>
<gene>
    <name evidence="8" type="ORF">ACJRO7_014068</name>
</gene>
<dbReference type="AlphaFoldDB" id="A0ABD3KZV9"/>
<dbReference type="PROSITE" id="PS50089">
    <property type="entry name" value="ZF_RING_2"/>
    <property type="match status" value="1"/>
</dbReference>
<evidence type="ECO:0000259" key="7">
    <source>
        <dbReference type="PROSITE" id="PS50089"/>
    </source>
</evidence>
<dbReference type="Pfam" id="PF13639">
    <property type="entry name" value="zf-RING_2"/>
    <property type="match status" value="1"/>
</dbReference>
<dbReference type="EC" id="2.3.2.27" evidence="2"/>
<evidence type="ECO:0000256" key="5">
    <source>
        <dbReference type="ARBA" id="ARBA00022833"/>
    </source>
</evidence>
<organism evidence="8 9">
    <name type="scientific">Eucalyptus globulus</name>
    <name type="common">Tasmanian blue gum</name>
    <dbReference type="NCBI Taxonomy" id="34317"/>
    <lineage>
        <taxon>Eukaryota</taxon>
        <taxon>Viridiplantae</taxon>
        <taxon>Streptophyta</taxon>
        <taxon>Embryophyta</taxon>
        <taxon>Tracheophyta</taxon>
        <taxon>Spermatophyta</taxon>
        <taxon>Magnoliopsida</taxon>
        <taxon>eudicotyledons</taxon>
        <taxon>Gunneridae</taxon>
        <taxon>Pentapetalae</taxon>
        <taxon>rosids</taxon>
        <taxon>malvids</taxon>
        <taxon>Myrtales</taxon>
        <taxon>Myrtaceae</taxon>
        <taxon>Myrtoideae</taxon>
        <taxon>Eucalypteae</taxon>
        <taxon>Eucalyptus</taxon>
    </lineage>
</organism>
<keyword evidence="9" id="KW-1185">Reference proteome</keyword>
<evidence type="ECO:0000256" key="6">
    <source>
        <dbReference type="PROSITE-ProRule" id="PRU00175"/>
    </source>
</evidence>
<evidence type="ECO:0000256" key="3">
    <source>
        <dbReference type="ARBA" id="ARBA00022723"/>
    </source>
</evidence>
<dbReference type="SMART" id="SM00184">
    <property type="entry name" value="RING"/>
    <property type="match status" value="1"/>
</dbReference>
<feature type="domain" description="RING-type" evidence="7">
    <location>
        <begin position="62"/>
        <end position="101"/>
    </location>
</feature>
<dbReference type="Proteomes" id="UP001634007">
    <property type="component" value="Unassembled WGS sequence"/>
</dbReference>
<evidence type="ECO:0000256" key="2">
    <source>
        <dbReference type="ARBA" id="ARBA00012483"/>
    </source>
</evidence>
<keyword evidence="5" id="KW-0862">Zinc</keyword>
<keyword evidence="3" id="KW-0479">Metal-binding</keyword>
<sequence>MAAMSSEPVSLPKHPPLPIELRFDLDEVLTDLASCSSLRLNTGASQASILAMPTVTSTTGGCPICMEAFRGNDKRASCGHVYHEPCIATWLSLSSSCPLCRCDIVSAAASRP</sequence>
<comment type="caution">
    <text evidence="8">The sequence shown here is derived from an EMBL/GenBank/DDBJ whole genome shotgun (WGS) entry which is preliminary data.</text>
</comment>
<dbReference type="Gene3D" id="3.30.40.10">
    <property type="entry name" value="Zinc/RING finger domain, C3HC4 (zinc finger)"/>
    <property type="match status" value="1"/>
</dbReference>
<evidence type="ECO:0000256" key="1">
    <source>
        <dbReference type="ARBA" id="ARBA00000900"/>
    </source>
</evidence>
<evidence type="ECO:0000313" key="8">
    <source>
        <dbReference type="EMBL" id="KAL3744898.1"/>
    </source>
</evidence>
<proteinExistence type="predicted"/>
<accession>A0ABD3KZV9</accession>
<protein>
    <recommendedName>
        <fullName evidence="2">RING-type E3 ubiquitin transferase</fullName>
        <ecNumber evidence="2">2.3.2.27</ecNumber>
    </recommendedName>
</protein>
<keyword evidence="4 6" id="KW-0863">Zinc-finger</keyword>
<dbReference type="PANTHER" id="PTHR15710:SF74">
    <property type="entry name" value="RING-TYPE E3 UBIQUITIN TRANSFERASE-RELATED"/>
    <property type="match status" value="1"/>
</dbReference>
<comment type="catalytic activity">
    <reaction evidence="1">
        <text>S-ubiquitinyl-[E2 ubiquitin-conjugating enzyme]-L-cysteine + [acceptor protein]-L-lysine = [E2 ubiquitin-conjugating enzyme]-L-cysteine + N(6)-ubiquitinyl-[acceptor protein]-L-lysine.</text>
        <dbReference type="EC" id="2.3.2.27"/>
    </reaction>
</comment>
<dbReference type="SUPFAM" id="SSF57850">
    <property type="entry name" value="RING/U-box"/>
    <property type="match status" value="1"/>
</dbReference>
<reference evidence="8 9" key="1">
    <citation type="submission" date="2024-11" db="EMBL/GenBank/DDBJ databases">
        <title>Chromosome-level genome assembly of Eucalyptus globulus Labill. provides insights into its genome evolution.</title>
        <authorList>
            <person name="Li X."/>
        </authorList>
    </citation>
    <scope>NUCLEOTIDE SEQUENCE [LARGE SCALE GENOMIC DNA]</scope>
    <source>
        <strain evidence="8">CL2024</strain>
        <tissue evidence="8">Fresh tender leaves</tissue>
    </source>
</reference>
<evidence type="ECO:0000313" key="9">
    <source>
        <dbReference type="Proteomes" id="UP001634007"/>
    </source>
</evidence>
<dbReference type="EMBL" id="JBJKBG010000003">
    <property type="protein sequence ID" value="KAL3744898.1"/>
    <property type="molecule type" value="Genomic_DNA"/>
</dbReference>
<dbReference type="PANTHER" id="PTHR15710">
    <property type="entry name" value="E3 UBIQUITIN-PROTEIN LIGASE PRAJA"/>
    <property type="match status" value="1"/>
</dbReference>